<reference evidence="1" key="1">
    <citation type="submission" date="2022-03" db="EMBL/GenBank/DDBJ databases">
        <title>Gramella crocea sp. nov., isolated from activated sludge of a seafood processing plant.</title>
        <authorList>
            <person name="Zhang X."/>
        </authorList>
    </citation>
    <scope>NUCLEOTIDE SEQUENCE</scope>
    <source>
        <strain evidence="1">YJ019</strain>
    </source>
</reference>
<gene>
    <name evidence="1" type="ORF">ML462_14795</name>
</gene>
<dbReference type="Proteomes" id="UP001139226">
    <property type="component" value="Unassembled WGS sequence"/>
</dbReference>
<organism evidence="1 2">
    <name type="scientific">Christiangramia lutea</name>
    <dbReference type="NCBI Taxonomy" id="1607951"/>
    <lineage>
        <taxon>Bacteria</taxon>
        <taxon>Pseudomonadati</taxon>
        <taxon>Bacteroidota</taxon>
        <taxon>Flavobacteriia</taxon>
        <taxon>Flavobacteriales</taxon>
        <taxon>Flavobacteriaceae</taxon>
        <taxon>Christiangramia</taxon>
    </lineage>
</organism>
<dbReference type="EMBL" id="JAKVTV010000006">
    <property type="protein sequence ID" value="MCH4824438.1"/>
    <property type="molecule type" value="Genomic_DNA"/>
</dbReference>
<name>A0A9X1V8N3_9FLAO</name>
<keyword evidence="2" id="KW-1185">Reference proteome</keyword>
<proteinExistence type="predicted"/>
<evidence type="ECO:0000313" key="1">
    <source>
        <dbReference type="EMBL" id="MCH4824438.1"/>
    </source>
</evidence>
<evidence type="ECO:0000313" key="2">
    <source>
        <dbReference type="Proteomes" id="UP001139226"/>
    </source>
</evidence>
<dbReference type="AlphaFoldDB" id="A0A9X1V8N3"/>
<accession>A0A9X1V8N3</accession>
<protein>
    <submittedName>
        <fullName evidence="1">Uncharacterized protein</fullName>
    </submittedName>
</protein>
<sequence length="142" mass="16833">MARDSLISECLSKRQDRIQKYSIENPHLEQVENYYVIQEGSARYIEYNSMQVFSGYASRKDPPEVLKDSMFKSYSEFKEVDLKEPAFDYLTYAAPVDYHYAIGFNIMRLLDRLKVEYKDSLLNNPEKGLYQYLQEHLKKSTD</sequence>
<dbReference type="RefSeq" id="WP_240714606.1">
    <property type="nucleotide sequence ID" value="NZ_JAKVTV010000006.1"/>
</dbReference>
<comment type="caution">
    <text evidence="1">The sequence shown here is derived from an EMBL/GenBank/DDBJ whole genome shotgun (WGS) entry which is preliminary data.</text>
</comment>